<gene>
    <name evidence="1" type="ORF">N3K66_001109</name>
</gene>
<reference evidence="1" key="1">
    <citation type="submission" date="2022-10" db="EMBL/GenBank/DDBJ databases">
        <title>Complete Genome of Trichothecium roseum strain YXFP-22015, a Plant Pathogen Isolated from Citrus.</title>
        <authorList>
            <person name="Wang Y."/>
            <person name="Zhu L."/>
        </authorList>
    </citation>
    <scope>NUCLEOTIDE SEQUENCE</scope>
    <source>
        <strain evidence="1">YXFP-22015</strain>
    </source>
</reference>
<protein>
    <submittedName>
        <fullName evidence="1">Uncharacterized protein</fullName>
    </submittedName>
</protein>
<evidence type="ECO:0000313" key="2">
    <source>
        <dbReference type="Proteomes" id="UP001163324"/>
    </source>
</evidence>
<proteinExistence type="predicted"/>
<comment type="caution">
    <text evidence="1">The sequence shown here is derived from an EMBL/GenBank/DDBJ whole genome shotgun (WGS) entry which is preliminary data.</text>
</comment>
<name>A0ACC0VFU6_9HYPO</name>
<dbReference type="Proteomes" id="UP001163324">
    <property type="component" value="Chromosome 1"/>
</dbReference>
<evidence type="ECO:0000313" key="1">
    <source>
        <dbReference type="EMBL" id="KAI9904580.1"/>
    </source>
</evidence>
<organism evidence="1 2">
    <name type="scientific">Trichothecium roseum</name>
    <dbReference type="NCBI Taxonomy" id="47278"/>
    <lineage>
        <taxon>Eukaryota</taxon>
        <taxon>Fungi</taxon>
        <taxon>Dikarya</taxon>
        <taxon>Ascomycota</taxon>
        <taxon>Pezizomycotina</taxon>
        <taxon>Sordariomycetes</taxon>
        <taxon>Hypocreomycetidae</taxon>
        <taxon>Hypocreales</taxon>
        <taxon>Hypocreales incertae sedis</taxon>
        <taxon>Trichothecium</taxon>
    </lineage>
</organism>
<sequence>MADTVAEAMADAKEYRKVDARPDATVPNVVDGLNLQRRLSQLEASMGNVLQTLKEQAKSTASLASTATLDHEGATAAPSADTVPNAANSLAALPGIANDSLVAAANVYLKHYGCQPTGMFHEPTFAASFPQREPELIACVIALAARVTNIQDLGIDVDNSQIINSAYVLAMERVAKGSSELSTIQALALISIVDHDSGKLDRSHFGCSVAASLARSAKLHRALPKQGAPTSRQEERGRCYYALLFLCRIFNQPGLAVTDAEMKEASMLGNSSASPLSVLKPRCQQHLSSDPGMPAVGVNSFVLHVDKILSGLVRHVKNCRSQQQLAFPWAAKSEYTTAMCALIDLSHKVPLAQRYESVEFSKATKNILFGSKGYWYPWILGRLVYHTCFCILNHPIVLSVQLRGVGDVPSEFLHRVSRDIDDHTRWIAHYLELIKSREFWLSDVLMAYCVAVAATVELHRGLSSDTRLCDLSKSRFEECMRFLDGMSQQWEYAKRLTQALRKLAADMPAWKTPRSVQINERTTVNVALFLDILDFPSSLMQHAAVGAETQDASNGRGQENGVKRRSVSSGSGGGGGSSHLHVSNGGPRDGEAGRSRASSFSSSQRHLALLRRAYTEPRHRVPPLTDPVSQQRPQQPQQPQQQQSQPAGNCAEDKLLLPLGQILFGPFHNFSDGPGELGLGIEVISID</sequence>
<accession>A0ACC0VFU6</accession>
<keyword evidence="2" id="KW-1185">Reference proteome</keyword>
<dbReference type="EMBL" id="CM047940">
    <property type="protein sequence ID" value="KAI9904580.1"/>
    <property type="molecule type" value="Genomic_DNA"/>
</dbReference>